<accession>A0A517SVC8</accession>
<dbReference type="AlphaFoldDB" id="A0A517SVC8"/>
<dbReference type="EMBL" id="CP036272">
    <property type="protein sequence ID" value="QDT60085.1"/>
    <property type="molecule type" value="Genomic_DNA"/>
</dbReference>
<feature type="transmembrane region" description="Helical" evidence="1">
    <location>
        <begin position="85"/>
        <end position="106"/>
    </location>
</feature>
<proteinExistence type="predicted"/>
<evidence type="ECO:0000256" key="1">
    <source>
        <dbReference type="SAM" id="Phobius"/>
    </source>
</evidence>
<keyword evidence="1" id="KW-0812">Transmembrane</keyword>
<name>A0A517SVC8_9BACT</name>
<dbReference type="PROSITE" id="PS51257">
    <property type="entry name" value="PROKAR_LIPOPROTEIN"/>
    <property type="match status" value="1"/>
</dbReference>
<protein>
    <submittedName>
        <fullName evidence="2">Uncharacterized protein</fullName>
    </submittedName>
</protein>
<dbReference type="InterPro" id="IPR006311">
    <property type="entry name" value="TAT_signal"/>
</dbReference>
<dbReference type="PROSITE" id="PS51318">
    <property type="entry name" value="TAT"/>
    <property type="match status" value="1"/>
</dbReference>
<keyword evidence="1" id="KW-0472">Membrane</keyword>
<feature type="transmembrane region" description="Helical" evidence="1">
    <location>
        <begin position="61"/>
        <end position="79"/>
    </location>
</feature>
<organism evidence="2 3">
    <name type="scientific">Stieleria bergensis</name>
    <dbReference type="NCBI Taxonomy" id="2528025"/>
    <lineage>
        <taxon>Bacteria</taxon>
        <taxon>Pseudomonadati</taxon>
        <taxon>Planctomycetota</taxon>
        <taxon>Planctomycetia</taxon>
        <taxon>Pirellulales</taxon>
        <taxon>Pirellulaceae</taxon>
        <taxon>Stieleria</taxon>
    </lineage>
</organism>
<dbReference type="Proteomes" id="UP000315003">
    <property type="component" value="Chromosome"/>
</dbReference>
<sequence length="156" mass="17165">MASISRRHWLTLSACSATVALSGCKDSSVSQALSESAEQTREQIDRAVEEAATEDLVNYKVALRGYAIVSMAIASRVILLPYPGVRILSVAVVVTAVTASLVVKYIDDELIRREIQETLTDAERAKIESQGYVAFRTESGVEERTFLAKKQYGYQD</sequence>
<evidence type="ECO:0000313" key="3">
    <source>
        <dbReference type="Proteomes" id="UP000315003"/>
    </source>
</evidence>
<dbReference type="RefSeq" id="WP_419188432.1">
    <property type="nucleotide sequence ID" value="NZ_CP036272.1"/>
</dbReference>
<reference evidence="2 3" key="1">
    <citation type="submission" date="2019-02" db="EMBL/GenBank/DDBJ databases">
        <title>Deep-cultivation of Planctomycetes and their phenomic and genomic characterization uncovers novel biology.</title>
        <authorList>
            <person name="Wiegand S."/>
            <person name="Jogler M."/>
            <person name="Boedeker C."/>
            <person name="Pinto D."/>
            <person name="Vollmers J."/>
            <person name="Rivas-Marin E."/>
            <person name="Kohn T."/>
            <person name="Peeters S.H."/>
            <person name="Heuer A."/>
            <person name="Rast P."/>
            <person name="Oberbeckmann S."/>
            <person name="Bunk B."/>
            <person name="Jeske O."/>
            <person name="Meyerdierks A."/>
            <person name="Storesund J.E."/>
            <person name="Kallscheuer N."/>
            <person name="Luecker S."/>
            <person name="Lage O.M."/>
            <person name="Pohl T."/>
            <person name="Merkel B.J."/>
            <person name="Hornburger P."/>
            <person name="Mueller R.-W."/>
            <person name="Bruemmer F."/>
            <person name="Labrenz M."/>
            <person name="Spormann A.M."/>
            <person name="Op den Camp H."/>
            <person name="Overmann J."/>
            <person name="Amann R."/>
            <person name="Jetten M.S.M."/>
            <person name="Mascher T."/>
            <person name="Medema M.H."/>
            <person name="Devos D.P."/>
            <person name="Kaster A.-K."/>
            <person name="Ovreas L."/>
            <person name="Rohde M."/>
            <person name="Galperin M.Y."/>
            <person name="Jogler C."/>
        </authorList>
    </citation>
    <scope>NUCLEOTIDE SEQUENCE [LARGE SCALE GENOMIC DNA]</scope>
    <source>
        <strain evidence="2 3">SV_7m_r</strain>
    </source>
</reference>
<evidence type="ECO:0000313" key="2">
    <source>
        <dbReference type="EMBL" id="QDT60085.1"/>
    </source>
</evidence>
<keyword evidence="1" id="KW-1133">Transmembrane helix</keyword>
<gene>
    <name evidence="2" type="ORF">SV7mr_26020</name>
</gene>
<keyword evidence="3" id="KW-1185">Reference proteome</keyword>